<dbReference type="InterPro" id="IPR031325">
    <property type="entry name" value="RHS_repeat"/>
</dbReference>
<dbReference type="InterPro" id="IPR006530">
    <property type="entry name" value="YD"/>
</dbReference>
<evidence type="ECO:0000313" key="6">
    <source>
        <dbReference type="Proteomes" id="UP001602287"/>
    </source>
</evidence>
<dbReference type="Pfam" id="PF05593">
    <property type="entry name" value="RHS_repeat"/>
    <property type="match status" value="1"/>
</dbReference>
<dbReference type="InterPro" id="IPR050708">
    <property type="entry name" value="T6SS_VgrG/RHS"/>
</dbReference>
<dbReference type="PROSITE" id="PS50817">
    <property type="entry name" value="INTEIN_N_TER"/>
    <property type="match status" value="1"/>
</dbReference>
<feature type="region of interest" description="Disordered" evidence="2">
    <location>
        <begin position="838"/>
        <end position="858"/>
    </location>
</feature>
<dbReference type="InterPro" id="IPR036844">
    <property type="entry name" value="Hint_dom_sf"/>
</dbReference>
<gene>
    <name evidence="5" type="ORF">ACFY3B_05300</name>
</gene>
<dbReference type="NCBIfam" id="TIGR03696">
    <property type="entry name" value="Rhs_assc_core"/>
    <property type="match status" value="1"/>
</dbReference>
<dbReference type="NCBIfam" id="TIGR01445">
    <property type="entry name" value="intein_Nterm"/>
    <property type="match status" value="1"/>
</dbReference>
<keyword evidence="1" id="KW-0677">Repeat</keyword>
<feature type="signal peptide" evidence="3">
    <location>
        <begin position="1"/>
        <end position="24"/>
    </location>
</feature>
<dbReference type="PANTHER" id="PTHR32305:SF17">
    <property type="entry name" value="TRNA NUCLEASE WAPA"/>
    <property type="match status" value="1"/>
</dbReference>
<evidence type="ECO:0000256" key="3">
    <source>
        <dbReference type="SAM" id="SignalP"/>
    </source>
</evidence>
<dbReference type="Pfam" id="PF07591">
    <property type="entry name" value="PT-HINT"/>
    <property type="match status" value="1"/>
</dbReference>
<dbReference type="InterPro" id="IPR022385">
    <property type="entry name" value="Rhs_assc_core"/>
</dbReference>
<proteinExistence type="predicted"/>
<keyword evidence="6" id="KW-1185">Reference proteome</keyword>
<dbReference type="InterPro" id="IPR003587">
    <property type="entry name" value="Hint_dom_N"/>
</dbReference>
<feature type="region of interest" description="Disordered" evidence="2">
    <location>
        <begin position="636"/>
        <end position="660"/>
    </location>
</feature>
<dbReference type="EMBL" id="JBIAZM010000002">
    <property type="protein sequence ID" value="MFF5199007.1"/>
    <property type="molecule type" value="Genomic_DNA"/>
</dbReference>
<feature type="region of interest" description="Disordered" evidence="2">
    <location>
        <begin position="1846"/>
        <end position="1893"/>
    </location>
</feature>
<dbReference type="InterPro" id="IPR030934">
    <property type="entry name" value="Intein_C"/>
</dbReference>
<dbReference type="Proteomes" id="UP001602287">
    <property type="component" value="Unassembled WGS sequence"/>
</dbReference>
<dbReference type="NCBIfam" id="TIGR01643">
    <property type="entry name" value="YD_repeat_2x"/>
    <property type="match status" value="1"/>
</dbReference>
<feature type="chain" id="PRO_5046520085" evidence="3">
    <location>
        <begin position="25"/>
        <end position="2265"/>
    </location>
</feature>
<feature type="domain" description="Hint" evidence="4">
    <location>
        <begin position="2031"/>
        <end position="2127"/>
    </location>
</feature>
<dbReference type="RefSeq" id="WP_374224192.1">
    <property type="nucleotide sequence ID" value="NZ_JBIAZM010000002.1"/>
</dbReference>
<keyword evidence="3" id="KW-0732">Signal</keyword>
<sequence length="2265" mass="243816">MAFFNRRLWRSALLASGLSIAVLASGLGQPAQRAEAAPKWTAPTPKEATGVVVRDAVPGKSRSTHAASSVTTKAKKITWPSGTATADLSQAQAAAAKAASTRAGLTGPVRARAGALPVTISPPAEGFSKSAAASVDAVKVTVHNRSTTEKAGVQGLLVSVEGADGASAAGRTGLQIDYAGFADAYGGDWASRLRLVALPACALTTPEMSSCQKRSALRTVNDTPDSLLSTDIALTGSSPMLLAAEAGASGDSGDYTATSLSPAGQWQVSTQSGDFSWSHPLRMPPALGGPAPNVSFSYSSGSIDGKTALTNNQGSWIGDGWDSWPGFIERTYRSCADDNPNHKTGDQCWFTDNATLSLNGHASELIKDGAVWRLRNDDGTKIEKLASSARGNGDNDNEYWKVTTTDGTQYFFGYHKLPNWVSGNPVTDSVWTVPVNGNNSGEPCYDATFVNAFCTQAWRWNLDYVVDPNSNTMAYFYGKESGAYAKDNDPAKRTTYDRGGYLKRIEYGMRKDAEYAQAAPLRVVFDTAERCLSNCWTGAAWTSDPVNAQWFDTPWDQYCNSGDQCTEQGAPTYWTARRLKKVTTQVRNGTSTYADVESWSLRHEFINAGTGESTPMWLRGITRTGHVTTAGGAAVSDPEITFDTGAQPLPNRVDGPSDQRSDLNRWRIKTVHTESGGDVIVSYSGPDCTRTTLPSPASNTKRCMPSYYAPEGQELSLDWFHKYVVTRIDLDDTVTDQPTEVTEYAYDNPAWAYNNDELTKDKYRTWSDWRGYGKVVVYHGDPAGQQTAVEHRYLRGLDGDKAADGVKDVWVSDTWGGTVEDHEALQGFELQAITYNGRGGAETSSTRNDPWINGPTATRNREGITTRAWMTNTDITRTRTARAVGGHLYTKTIVSFNTDGLTTAVEDQGDESTTADDTCTRTTYARNDSTWMIDKVSQSETLSIRCAGAPNPAEPSTVLNRSRTFFDTYVDDSSFGQAPTRGNVVRTEQLEKFSGTTPVYTRLSSSTYDANGRLQSVTDPRGYTTTTGYTTANGGLVTQTVVTNPKSHTVTTAIAPAWGSATKVTDPNGAVTNLTYDGLGRLTNAWVPGRDSATQTASAKFTYKLRRSGAPSAVTTEILLPTGTAYRKSVNLYDGFLRLRQNQLQATVGGRTITDNRTNSLGATDWTSAPYSDSTNAAVNDTALAQPQGQIPSITTYAYDGAGRQVAQILLANGAEKWRTTTAYGGDRVNTTPPAGGTATTTITDAQGRTTALRQYKNPADVGSDDTTKFDQTTYTYTLLGQTKTLTDATGANVWSYTYDLRGRQIKAVDPDKGTTETTYDVAGNIATTKIQVGTGTGTATTAYTYDELGRKISMRDDSVTGALRSNWVYDTRANGKGKISSASRFANGNRYDSRIDEYDAYGRPTVTSVVLPASESTLCAAATPNTCTYTTTTSYRANGQPYQVTMPAAADLPSEKLTFGYTDVGDPGTLLSASQIYVYSVIYDKLGQLTQRQLGAYGSRVAVTSTIDEPTRRLTSTNVVPELKAEAANYNYRYDPAGNITEIHDTPVGGVADNQCFTLDYLRRLTEAWSPESGSCTTKPTAWTQVDGSAYPYWRTWTLSPDGNRKTDIRHGSTNATFTYTYPAPGAARPHAVTSVSASGASTWTRGYTYDNAGNTKTRPTTTGATQTLTWDREGKVLSSTDSTTTSYIYDADGNRLVRTDATGKTLYLPDGTEVRYTTSGTTKKATRYYTHAGQTIAIRTATGLNWITSDHHGTAELTINATTLAVAKRRMTPYGEQRGATIGTWAAGMDKGFVGGTQDPTGLTHLGAREYDPSIGRFISVDPLMDLTDPQHWSGYSYANNNPVTLSDPSGLDPGGGQACDNGHCSDTWGAPTPGNTTSPPPSSPHTDTSIAATHKDAGEARQEAKEAFLATFTERHYVCAGYLGKNCEMMRNLVQGNRMDPDQATIEVLCGGDSMCITQYYSSGGDLEALLTIIGFLPVVGEPADGLSAAIALSRGDWKGAALSAAAMLPIIGEAAGAKRLANLAAKACSFSAETKVLLADGTTKPISEITPGDEVLATDPETGEEGPRIVTHVWVHDDQLVALKLADGTSITTTEDHPFWNATDKQWQQSQQLDHGDSLYTGTGKRLPANGIDWTTAHRASAYNLTVDDIHTYYVLAGTTPVLVHNTGCWSTTAETASGLAGRYKPGQSTRDPASQWYHEYLSNDELLDGINNAPMGDGIVVSRNGTILGGHHRWDELQTRIQDGRIDPNTEIKIQVRDGE</sequence>
<dbReference type="CDD" id="cd20745">
    <property type="entry name" value="FIX_RhsA_AHH_HNH-like"/>
    <property type="match status" value="1"/>
</dbReference>
<dbReference type="Pfam" id="PF25023">
    <property type="entry name" value="TEN_YD-shell"/>
    <property type="match status" value="1"/>
</dbReference>
<evidence type="ECO:0000256" key="2">
    <source>
        <dbReference type="SAM" id="MobiDB-lite"/>
    </source>
</evidence>
<name>A0ABW6VN07_9ACTN</name>
<dbReference type="PROSITE" id="PS50818">
    <property type="entry name" value="INTEIN_C_TER"/>
    <property type="match status" value="1"/>
</dbReference>
<evidence type="ECO:0000313" key="5">
    <source>
        <dbReference type="EMBL" id="MFF5199007.1"/>
    </source>
</evidence>
<dbReference type="SMART" id="SM00306">
    <property type="entry name" value="HintN"/>
    <property type="match status" value="1"/>
</dbReference>
<reference evidence="5 6" key="1">
    <citation type="submission" date="2024-10" db="EMBL/GenBank/DDBJ databases">
        <title>The Natural Products Discovery Center: Release of the First 8490 Sequenced Strains for Exploring Actinobacteria Biosynthetic Diversity.</title>
        <authorList>
            <person name="Kalkreuter E."/>
            <person name="Kautsar S.A."/>
            <person name="Yang D."/>
            <person name="Bader C.D."/>
            <person name="Teijaro C.N."/>
            <person name="Fluegel L."/>
            <person name="Davis C.M."/>
            <person name="Simpson J.R."/>
            <person name="Lauterbach L."/>
            <person name="Steele A.D."/>
            <person name="Gui C."/>
            <person name="Meng S."/>
            <person name="Li G."/>
            <person name="Viehrig K."/>
            <person name="Ye F."/>
            <person name="Su P."/>
            <person name="Kiefer A.F."/>
            <person name="Nichols A."/>
            <person name="Cepeda A.J."/>
            <person name="Yan W."/>
            <person name="Fan B."/>
            <person name="Jiang Y."/>
            <person name="Adhikari A."/>
            <person name="Zheng C.-J."/>
            <person name="Schuster L."/>
            <person name="Cowan T.M."/>
            <person name="Smanski M.J."/>
            <person name="Chevrette M.G."/>
            <person name="De Carvalho L.P.S."/>
            <person name="Shen B."/>
        </authorList>
    </citation>
    <scope>NUCLEOTIDE SEQUENCE [LARGE SCALE GENOMIC DNA]</scope>
    <source>
        <strain evidence="5 6">NPDC000140</strain>
    </source>
</reference>
<dbReference type="InterPro" id="IPR006141">
    <property type="entry name" value="Intein_N"/>
</dbReference>
<dbReference type="InterPro" id="IPR056823">
    <property type="entry name" value="TEN-like_YD-shell"/>
</dbReference>
<evidence type="ECO:0000256" key="1">
    <source>
        <dbReference type="ARBA" id="ARBA00022737"/>
    </source>
</evidence>
<dbReference type="Gene3D" id="2.180.10.10">
    <property type="entry name" value="RHS repeat-associated core"/>
    <property type="match status" value="2"/>
</dbReference>
<evidence type="ECO:0000259" key="4">
    <source>
        <dbReference type="SMART" id="SM00306"/>
    </source>
</evidence>
<dbReference type="Gene3D" id="2.170.16.10">
    <property type="entry name" value="Hedgehog/Intein (Hint) domain"/>
    <property type="match status" value="1"/>
</dbReference>
<protein>
    <submittedName>
        <fullName evidence="5">Polymorphic toxin-type HINT domain-containing protein</fullName>
    </submittedName>
</protein>
<comment type="caution">
    <text evidence="5">The sequence shown here is derived from an EMBL/GenBank/DDBJ whole genome shotgun (WGS) entry which is preliminary data.</text>
</comment>
<dbReference type="SUPFAM" id="SSF51294">
    <property type="entry name" value="Hedgehog/intein (Hint) domain"/>
    <property type="match status" value="1"/>
</dbReference>
<dbReference type="CDD" id="cd00081">
    <property type="entry name" value="Hint"/>
    <property type="match status" value="1"/>
</dbReference>
<dbReference type="PANTHER" id="PTHR32305">
    <property type="match status" value="1"/>
</dbReference>
<organism evidence="5 6">
    <name type="scientific">Micromonospora parva</name>
    <dbReference type="NCBI Taxonomy" id="1464048"/>
    <lineage>
        <taxon>Bacteria</taxon>
        <taxon>Bacillati</taxon>
        <taxon>Actinomycetota</taxon>
        <taxon>Actinomycetes</taxon>
        <taxon>Micromonosporales</taxon>
        <taxon>Micromonosporaceae</taxon>
        <taxon>Micromonospora</taxon>
    </lineage>
</organism>
<accession>A0ABW6VN07</accession>